<dbReference type="Proteomes" id="UP000238479">
    <property type="component" value="Chromosome 5"/>
</dbReference>
<accession>A0A2P6QAH0</accession>
<dbReference type="AlphaFoldDB" id="A0A2P6QAH0"/>
<organism evidence="1 2">
    <name type="scientific">Rosa chinensis</name>
    <name type="common">China rose</name>
    <dbReference type="NCBI Taxonomy" id="74649"/>
    <lineage>
        <taxon>Eukaryota</taxon>
        <taxon>Viridiplantae</taxon>
        <taxon>Streptophyta</taxon>
        <taxon>Embryophyta</taxon>
        <taxon>Tracheophyta</taxon>
        <taxon>Spermatophyta</taxon>
        <taxon>Magnoliopsida</taxon>
        <taxon>eudicotyledons</taxon>
        <taxon>Gunneridae</taxon>
        <taxon>Pentapetalae</taxon>
        <taxon>rosids</taxon>
        <taxon>fabids</taxon>
        <taxon>Rosales</taxon>
        <taxon>Rosaceae</taxon>
        <taxon>Rosoideae</taxon>
        <taxon>Rosoideae incertae sedis</taxon>
        <taxon>Rosa</taxon>
    </lineage>
</organism>
<dbReference type="Gramene" id="PRQ31178">
    <property type="protein sequence ID" value="PRQ31178"/>
    <property type="gene ID" value="RchiOBHm_Chr5g0032601"/>
</dbReference>
<reference evidence="1 2" key="1">
    <citation type="journal article" date="2018" name="Nat. Genet.">
        <title>The Rosa genome provides new insights in the design of modern roses.</title>
        <authorList>
            <person name="Bendahmane M."/>
        </authorList>
    </citation>
    <scope>NUCLEOTIDE SEQUENCE [LARGE SCALE GENOMIC DNA]</scope>
    <source>
        <strain evidence="2">cv. Old Blush</strain>
    </source>
</reference>
<comment type="caution">
    <text evidence="1">The sequence shown here is derived from an EMBL/GenBank/DDBJ whole genome shotgun (WGS) entry which is preliminary data.</text>
</comment>
<sequence>MLTNCLKFLFQTPFSVVCMDLELDVFCDQVKYCQIAIFDVQRNQLFLIQGIIKKKSLE</sequence>
<evidence type="ECO:0000313" key="2">
    <source>
        <dbReference type="Proteomes" id="UP000238479"/>
    </source>
</evidence>
<protein>
    <submittedName>
        <fullName evidence="1">Uncharacterized protein</fullName>
    </submittedName>
</protein>
<keyword evidence="2" id="KW-1185">Reference proteome</keyword>
<dbReference type="EMBL" id="PDCK01000043">
    <property type="protein sequence ID" value="PRQ31178.1"/>
    <property type="molecule type" value="Genomic_DNA"/>
</dbReference>
<name>A0A2P6QAH0_ROSCH</name>
<proteinExistence type="predicted"/>
<evidence type="ECO:0000313" key="1">
    <source>
        <dbReference type="EMBL" id="PRQ31178.1"/>
    </source>
</evidence>
<gene>
    <name evidence="1" type="ORF">RchiOBHm_Chr5g0032601</name>
</gene>